<dbReference type="SUPFAM" id="SSF52518">
    <property type="entry name" value="Thiamin diphosphate-binding fold (THDP-binding)"/>
    <property type="match status" value="1"/>
</dbReference>
<dbReference type="InterPro" id="IPR029061">
    <property type="entry name" value="THDP-binding"/>
</dbReference>
<evidence type="ECO:0000313" key="3">
    <source>
        <dbReference type="Proteomes" id="UP001059209"/>
    </source>
</evidence>
<feature type="domain" description="Transketolase-like pyrimidine-binding" evidence="1">
    <location>
        <begin position="15"/>
        <end position="81"/>
    </location>
</feature>
<dbReference type="PANTHER" id="PTHR43825">
    <property type="entry name" value="PYRUVATE DEHYDROGENASE E1 COMPONENT"/>
    <property type="match status" value="1"/>
</dbReference>
<dbReference type="Pfam" id="PF02779">
    <property type="entry name" value="Transket_pyr"/>
    <property type="match status" value="1"/>
</dbReference>
<dbReference type="EMBL" id="CP104205">
    <property type="protein sequence ID" value="UWX53927.1"/>
    <property type="molecule type" value="Genomic_DNA"/>
</dbReference>
<gene>
    <name evidence="2" type="ORF">NYZ99_12455</name>
</gene>
<proteinExistence type="predicted"/>
<dbReference type="Proteomes" id="UP001059209">
    <property type="component" value="Chromosome"/>
</dbReference>
<dbReference type="PANTHER" id="PTHR43825:SF1">
    <property type="entry name" value="TRANSKETOLASE-LIKE PYRIMIDINE-BINDING DOMAIN-CONTAINING PROTEIN"/>
    <property type="match status" value="1"/>
</dbReference>
<accession>A0ABY5Y6E4</accession>
<dbReference type="CDD" id="cd07033">
    <property type="entry name" value="TPP_PYR_DXS_TK_like"/>
    <property type="match status" value="1"/>
</dbReference>
<dbReference type="InterPro" id="IPR051157">
    <property type="entry name" value="PDH/Transketolase"/>
</dbReference>
<evidence type="ECO:0000259" key="1">
    <source>
        <dbReference type="Pfam" id="PF02779"/>
    </source>
</evidence>
<dbReference type="Gene3D" id="3.40.50.970">
    <property type="match status" value="1"/>
</dbReference>
<evidence type="ECO:0000313" key="2">
    <source>
        <dbReference type="EMBL" id="UWX53927.1"/>
    </source>
</evidence>
<sequence>MELDKIEEKDLKMGIANQVAFSETLQDLAKTDTDVVVVTSDSRGSGKLVPFAEKFPKQIVEVGIAEQNLVGVAAGLASAGKKLLQFPLLVS</sequence>
<name>A0ABY5Y6E4_9FLAO</name>
<organism evidence="2 3">
    <name type="scientific">Maribacter litopenaei</name>
    <dbReference type="NCBI Taxonomy" id="2976127"/>
    <lineage>
        <taxon>Bacteria</taxon>
        <taxon>Pseudomonadati</taxon>
        <taxon>Bacteroidota</taxon>
        <taxon>Flavobacteriia</taxon>
        <taxon>Flavobacteriales</taxon>
        <taxon>Flavobacteriaceae</taxon>
        <taxon>Maribacter</taxon>
    </lineage>
</organism>
<protein>
    <recommendedName>
        <fullName evidence="1">Transketolase-like pyrimidine-binding domain-containing protein</fullName>
    </recommendedName>
</protein>
<reference evidence="2" key="1">
    <citation type="submission" date="2022-09" db="EMBL/GenBank/DDBJ databases">
        <title>Maribacter litopenaei sp. nov., isolated from the intestinal tract of the Pacific White Shrimp, Litopenaeus vannamei.</title>
        <authorList>
            <person name="Kim S.Y."/>
            <person name="Hwang C.Y."/>
        </authorList>
    </citation>
    <scope>NUCLEOTIDE SEQUENCE</scope>
    <source>
        <strain evidence="2">HL-LV01</strain>
    </source>
</reference>
<dbReference type="InterPro" id="IPR005475">
    <property type="entry name" value="Transketolase-like_Pyr-bd"/>
</dbReference>
<dbReference type="RefSeq" id="WP_260571484.1">
    <property type="nucleotide sequence ID" value="NZ_CP104205.1"/>
</dbReference>
<keyword evidence="3" id="KW-1185">Reference proteome</keyword>